<keyword evidence="2" id="KW-1185">Reference proteome</keyword>
<accession>A0A9P6C125</accession>
<dbReference type="InterPro" id="IPR012337">
    <property type="entry name" value="RNaseH-like_sf"/>
</dbReference>
<dbReference type="AlphaFoldDB" id="A0A9P6C125"/>
<dbReference type="OrthoDB" id="2790258at2759"/>
<reference evidence="1" key="1">
    <citation type="submission" date="2020-11" db="EMBL/GenBank/DDBJ databases">
        <authorList>
            <consortium name="DOE Joint Genome Institute"/>
            <person name="Ahrendt S."/>
            <person name="Riley R."/>
            <person name="Andreopoulos W."/>
            <person name="Labutti K."/>
            <person name="Pangilinan J."/>
            <person name="Ruiz-Duenas F.J."/>
            <person name="Barrasa J.M."/>
            <person name="Sanchez-Garcia M."/>
            <person name="Camarero S."/>
            <person name="Miyauchi S."/>
            <person name="Serrano A."/>
            <person name="Linde D."/>
            <person name="Babiker R."/>
            <person name="Drula E."/>
            <person name="Ayuso-Fernandez I."/>
            <person name="Pacheco R."/>
            <person name="Padilla G."/>
            <person name="Ferreira P."/>
            <person name="Barriuso J."/>
            <person name="Kellner H."/>
            <person name="Castanera R."/>
            <person name="Alfaro M."/>
            <person name="Ramirez L."/>
            <person name="Pisabarro A.G."/>
            <person name="Kuo A."/>
            <person name="Tritt A."/>
            <person name="Lipzen A."/>
            <person name="He G."/>
            <person name="Yan M."/>
            <person name="Ng V."/>
            <person name="Cullen D."/>
            <person name="Martin F."/>
            <person name="Rosso M.-N."/>
            <person name="Henrissat B."/>
            <person name="Hibbett D."/>
            <person name="Martinez A.T."/>
            <person name="Grigoriev I.V."/>
        </authorList>
    </citation>
    <scope>NUCLEOTIDE SEQUENCE</scope>
    <source>
        <strain evidence="1">MF-IS2</strain>
    </source>
</reference>
<gene>
    <name evidence="1" type="ORF">P691DRAFT_676122</name>
</gene>
<evidence type="ECO:0000313" key="2">
    <source>
        <dbReference type="Proteomes" id="UP000807342"/>
    </source>
</evidence>
<comment type="caution">
    <text evidence="1">The sequence shown here is derived from an EMBL/GenBank/DDBJ whole genome shotgun (WGS) entry which is preliminary data.</text>
</comment>
<protein>
    <submittedName>
        <fullName evidence="1">Uncharacterized protein</fullName>
    </submittedName>
</protein>
<organism evidence="1 2">
    <name type="scientific">Macrolepiota fuliginosa MF-IS2</name>
    <dbReference type="NCBI Taxonomy" id="1400762"/>
    <lineage>
        <taxon>Eukaryota</taxon>
        <taxon>Fungi</taxon>
        <taxon>Dikarya</taxon>
        <taxon>Basidiomycota</taxon>
        <taxon>Agaricomycotina</taxon>
        <taxon>Agaricomycetes</taxon>
        <taxon>Agaricomycetidae</taxon>
        <taxon>Agaricales</taxon>
        <taxon>Agaricineae</taxon>
        <taxon>Agaricaceae</taxon>
        <taxon>Macrolepiota</taxon>
    </lineage>
</organism>
<sequence>SDIVGRCHSLVNAICSSGSHCEAFHKLVTEGNEKGFWQVQLPTHKLSCDCETHWSSSHSMIEWFVELFLAIQAFIMHNLEITAHHHISEQDVSVLCDILQVLESPHHAQELLSGEKTPTLSQAIPTYEDVIDYWKELHTTIPELEYYINVGITKLEEYMCYAQKTQIYTHAMGMHNLISFI</sequence>
<feature type="non-terminal residue" evidence="1">
    <location>
        <position position="1"/>
    </location>
</feature>
<dbReference type="SUPFAM" id="SSF53098">
    <property type="entry name" value="Ribonuclease H-like"/>
    <property type="match status" value="1"/>
</dbReference>
<dbReference type="Proteomes" id="UP000807342">
    <property type="component" value="Unassembled WGS sequence"/>
</dbReference>
<evidence type="ECO:0000313" key="1">
    <source>
        <dbReference type="EMBL" id="KAF9445210.1"/>
    </source>
</evidence>
<name>A0A9P6C125_9AGAR</name>
<proteinExistence type="predicted"/>
<dbReference type="EMBL" id="MU151317">
    <property type="protein sequence ID" value="KAF9445210.1"/>
    <property type="molecule type" value="Genomic_DNA"/>
</dbReference>